<evidence type="ECO:0000256" key="2">
    <source>
        <dbReference type="ARBA" id="ARBA00022517"/>
    </source>
</evidence>
<keyword evidence="2 10" id="KW-0690">Ribosome biogenesis</keyword>
<dbReference type="CDD" id="cd01854">
    <property type="entry name" value="YjeQ_EngC"/>
    <property type="match status" value="1"/>
</dbReference>
<evidence type="ECO:0000313" key="14">
    <source>
        <dbReference type="Proteomes" id="UP000620366"/>
    </source>
</evidence>
<keyword evidence="14" id="KW-1185">Reference proteome</keyword>
<keyword evidence="8 10" id="KW-0694">RNA-binding</keyword>
<dbReference type="Gene3D" id="2.40.50.140">
    <property type="entry name" value="Nucleic acid-binding proteins"/>
    <property type="match status" value="1"/>
</dbReference>
<comment type="similarity">
    <text evidence="10">Belongs to the TRAFAC class YlqF/YawG GTPase family. RsgA subfamily.</text>
</comment>
<keyword evidence="7 10" id="KW-0862">Zinc</keyword>
<keyword evidence="3 10" id="KW-0479">Metal-binding</keyword>
<dbReference type="Pfam" id="PF03193">
    <property type="entry name" value="RsgA_GTPase"/>
    <property type="match status" value="1"/>
</dbReference>
<dbReference type="EMBL" id="JACRSP010000004">
    <property type="protein sequence ID" value="MBC8536983.1"/>
    <property type="molecule type" value="Genomic_DNA"/>
</dbReference>
<comment type="caution">
    <text evidence="13">The sequence shown here is derived from an EMBL/GenBank/DDBJ whole genome shotgun (WGS) entry which is preliminary data.</text>
</comment>
<dbReference type="Proteomes" id="UP000620366">
    <property type="component" value="Unassembled WGS sequence"/>
</dbReference>
<organism evidence="13 14">
    <name type="scientific">Feifania hominis</name>
    <dbReference type="NCBI Taxonomy" id="2763660"/>
    <lineage>
        <taxon>Bacteria</taxon>
        <taxon>Bacillati</taxon>
        <taxon>Bacillota</taxon>
        <taxon>Clostridia</taxon>
        <taxon>Eubacteriales</taxon>
        <taxon>Feifaniaceae</taxon>
        <taxon>Feifania</taxon>
    </lineage>
</organism>
<dbReference type="PROSITE" id="PS51721">
    <property type="entry name" value="G_CP"/>
    <property type="match status" value="1"/>
</dbReference>
<dbReference type="InterPro" id="IPR012340">
    <property type="entry name" value="NA-bd_OB-fold"/>
</dbReference>
<feature type="binding site" evidence="10">
    <location>
        <position position="245"/>
    </location>
    <ligand>
        <name>Zn(2+)</name>
        <dbReference type="ChEBI" id="CHEBI:29105"/>
    </ligand>
</feature>
<dbReference type="PROSITE" id="PS50936">
    <property type="entry name" value="ENGC_GTPASE"/>
    <property type="match status" value="1"/>
</dbReference>
<dbReference type="InterPro" id="IPR004881">
    <property type="entry name" value="Ribosome_biogen_GTPase_RsgA"/>
</dbReference>
<evidence type="ECO:0000256" key="1">
    <source>
        <dbReference type="ARBA" id="ARBA00022490"/>
    </source>
</evidence>
<evidence type="ECO:0000256" key="5">
    <source>
        <dbReference type="ARBA" id="ARBA00022741"/>
    </source>
</evidence>
<feature type="binding site" evidence="10">
    <location>
        <position position="250"/>
    </location>
    <ligand>
        <name>Zn(2+)</name>
        <dbReference type="ChEBI" id="CHEBI:29105"/>
    </ligand>
</feature>
<feature type="binding site" evidence="10">
    <location>
        <begin position="113"/>
        <end position="116"/>
    </location>
    <ligand>
        <name>GTP</name>
        <dbReference type="ChEBI" id="CHEBI:37565"/>
    </ligand>
</feature>
<dbReference type="EC" id="3.6.1.-" evidence="10"/>
<gene>
    <name evidence="10 13" type="primary">rsgA</name>
    <name evidence="13" type="ORF">H8695_09820</name>
</gene>
<proteinExistence type="inferred from homology"/>
<keyword evidence="1 10" id="KW-0963">Cytoplasm</keyword>
<dbReference type="SUPFAM" id="SSF50249">
    <property type="entry name" value="Nucleic acid-binding proteins"/>
    <property type="match status" value="1"/>
</dbReference>
<keyword evidence="6 10" id="KW-0378">Hydrolase</keyword>
<reference evidence="13" key="1">
    <citation type="submission" date="2020-08" db="EMBL/GenBank/DDBJ databases">
        <title>Genome public.</title>
        <authorList>
            <person name="Liu C."/>
            <person name="Sun Q."/>
        </authorList>
    </citation>
    <scope>NUCLEOTIDE SEQUENCE</scope>
    <source>
        <strain evidence="13">BX7</strain>
    </source>
</reference>
<comment type="cofactor">
    <cofactor evidence="10">
        <name>Zn(2+)</name>
        <dbReference type="ChEBI" id="CHEBI:29105"/>
    </cofactor>
    <text evidence="10">Binds 1 zinc ion per subunit.</text>
</comment>
<name>A0A926DF36_9FIRM</name>
<evidence type="ECO:0000256" key="4">
    <source>
        <dbReference type="ARBA" id="ARBA00022730"/>
    </source>
</evidence>
<evidence type="ECO:0000256" key="3">
    <source>
        <dbReference type="ARBA" id="ARBA00022723"/>
    </source>
</evidence>
<keyword evidence="5 10" id="KW-0547">Nucleotide-binding</keyword>
<evidence type="ECO:0000256" key="7">
    <source>
        <dbReference type="ARBA" id="ARBA00022833"/>
    </source>
</evidence>
<feature type="domain" description="EngC GTPase" evidence="11">
    <location>
        <begin position="73"/>
        <end position="216"/>
    </location>
</feature>
<sequence length="293" mass="32152">MTGRVVKGIGGFYYVQTDGGVYCCRARGRFRKDSVSPAVGDRVEISVVDEAAREGALERIEPRRNFLIRPPIANIDVMLIIAAAANPAPSTLLIDKLVAICEKKNITPCVCINKTDLADGEELCRIYRDIGYEALAVSAATGEGIDRLRTVIEGRVCAFSGNSGVGKSSLLNALDASFAAQTGELSAKIERGRHTTRHVELFALAGGWIADTPGFGDISIERFETVYKEELPGCFAELGQYEGQCRFLGCAHDREPGCAVKRAVETGEMARSRYESYLSMYHEVKDIKEWERR</sequence>
<evidence type="ECO:0000256" key="9">
    <source>
        <dbReference type="ARBA" id="ARBA00023134"/>
    </source>
</evidence>
<dbReference type="GO" id="GO:0005737">
    <property type="term" value="C:cytoplasm"/>
    <property type="evidence" value="ECO:0007669"/>
    <property type="project" value="UniProtKB-SubCell"/>
</dbReference>
<dbReference type="Gene3D" id="3.40.50.300">
    <property type="entry name" value="P-loop containing nucleotide triphosphate hydrolases"/>
    <property type="match status" value="1"/>
</dbReference>
<dbReference type="NCBIfam" id="TIGR00157">
    <property type="entry name" value="ribosome small subunit-dependent GTPase A"/>
    <property type="match status" value="1"/>
</dbReference>
<dbReference type="AlphaFoldDB" id="A0A926DF36"/>
<feature type="domain" description="CP-type G" evidence="12">
    <location>
        <begin position="64"/>
        <end position="218"/>
    </location>
</feature>
<dbReference type="SUPFAM" id="SSF52540">
    <property type="entry name" value="P-loop containing nucleoside triphosphate hydrolases"/>
    <property type="match status" value="1"/>
</dbReference>
<dbReference type="HAMAP" id="MF_01820">
    <property type="entry name" value="GTPase_RsgA"/>
    <property type="match status" value="1"/>
</dbReference>
<evidence type="ECO:0000259" key="11">
    <source>
        <dbReference type="PROSITE" id="PS50936"/>
    </source>
</evidence>
<dbReference type="InterPro" id="IPR027417">
    <property type="entry name" value="P-loop_NTPase"/>
</dbReference>
<evidence type="ECO:0000259" key="12">
    <source>
        <dbReference type="PROSITE" id="PS51721"/>
    </source>
</evidence>
<dbReference type="InterPro" id="IPR030378">
    <property type="entry name" value="G_CP_dom"/>
</dbReference>
<protein>
    <recommendedName>
        <fullName evidence="10">Small ribosomal subunit biogenesis GTPase RsgA</fullName>
        <ecNumber evidence="10">3.6.1.-</ecNumber>
    </recommendedName>
</protein>
<comment type="subcellular location">
    <subcellularLocation>
        <location evidence="10">Cytoplasm</location>
    </subcellularLocation>
</comment>
<evidence type="ECO:0000313" key="13">
    <source>
        <dbReference type="EMBL" id="MBC8536983.1"/>
    </source>
</evidence>
<feature type="binding site" evidence="10">
    <location>
        <begin position="161"/>
        <end position="169"/>
    </location>
    <ligand>
        <name>GTP</name>
        <dbReference type="ChEBI" id="CHEBI:37565"/>
    </ligand>
</feature>
<evidence type="ECO:0000256" key="8">
    <source>
        <dbReference type="ARBA" id="ARBA00022884"/>
    </source>
</evidence>
<dbReference type="PANTHER" id="PTHR32120">
    <property type="entry name" value="SMALL RIBOSOMAL SUBUNIT BIOGENESIS GTPASE RSGA"/>
    <property type="match status" value="1"/>
</dbReference>
<keyword evidence="9 10" id="KW-0342">GTP-binding</keyword>
<dbReference type="InterPro" id="IPR010914">
    <property type="entry name" value="RsgA_GTPase_dom"/>
</dbReference>
<evidence type="ECO:0000256" key="10">
    <source>
        <dbReference type="HAMAP-Rule" id="MF_01820"/>
    </source>
</evidence>
<feature type="binding site" evidence="10">
    <location>
        <position position="258"/>
    </location>
    <ligand>
        <name>Zn(2+)</name>
        <dbReference type="ChEBI" id="CHEBI:29105"/>
    </ligand>
</feature>
<dbReference type="GO" id="GO:0005525">
    <property type="term" value="F:GTP binding"/>
    <property type="evidence" value="ECO:0007669"/>
    <property type="project" value="UniProtKB-UniRule"/>
</dbReference>
<dbReference type="GO" id="GO:0019843">
    <property type="term" value="F:rRNA binding"/>
    <property type="evidence" value="ECO:0007669"/>
    <property type="project" value="UniProtKB-KW"/>
</dbReference>
<dbReference type="GO" id="GO:0046872">
    <property type="term" value="F:metal ion binding"/>
    <property type="evidence" value="ECO:0007669"/>
    <property type="project" value="UniProtKB-KW"/>
</dbReference>
<dbReference type="GO" id="GO:0003924">
    <property type="term" value="F:GTPase activity"/>
    <property type="evidence" value="ECO:0007669"/>
    <property type="project" value="UniProtKB-UniRule"/>
</dbReference>
<evidence type="ECO:0000256" key="6">
    <source>
        <dbReference type="ARBA" id="ARBA00022801"/>
    </source>
</evidence>
<keyword evidence="4 10" id="KW-0699">rRNA-binding</keyword>
<dbReference type="Pfam" id="PF16745">
    <property type="entry name" value="RsgA_N"/>
    <property type="match status" value="1"/>
</dbReference>
<dbReference type="PANTHER" id="PTHR32120:SF11">
    <property type="entry name" value="SMALL RIBOSOMAL SUBUNIT BIOGENESIS GTPASE RSGA 1, MITOCHONDRIAL-RELATED"/>
    <property type="match status" value="1"/>
</dbReference>
<dbReference type="RefSeq" id="WP_249301097.1">
    <property type="nucleotide sequence ID" value="NZ_JACRSP010000004.1"/>
</dbReference>
<feature type="binding site" evidence="10">
    <location>
        <position position="252"/>
    </location>
    <ligand>
        <name>Zn(2+)</name>
        <dbReference type="ChEBI" id="CHEBI:29105"/>
    </ligand>
</feature>
<dbReference type="Gene3D" id="1.10.40.50">
    <property type="entry name" value="Probable gtpase engc, domain 3"/>
    <property type="match status" value="1"/>
</dbReference>
<comment type="subunit">
    <text evidence="10">Monomer. Associates with 30S ribosomal subunit, binds 16S rRNA.</text>
</comment>
<dbReference type="InterPro" id="IPR031944">
    <property type="entry name" value="RsgA_N"/>
</dbReference>
<comment type="function">
    <text evidence="10">One of several proteins that assist in the late maturation steps of the functional core of the 30S ribosomal subunit. Helps release RbfA from mature subunits. May play a role in the assembly of ribosomal proteins into the subunit. Circularly permuted GTPase that catalyzes slow GTP hydrolysis, GTPase activity is stimulated by the 30S ribosomal subunit.</text>
</comment>
<dbReference type="GO" id="GO:0042274">
    <property type="term" value="P:ribosomal small subunit biogenesis"/>
    <property type="evidence" value="ECO:0007669"/>
    <property type="project" value="UniProtKB-UniRule"/>
</dbReference>
<dbReference type="CDD" id="cd04466">
    <property type="entry name" value="S1_YloQ_GTPase"/>
    <property type="match status" value="1"/>
</dbReference>
<accession>A0A926DF36</accession>